<dbReference type="AlphaFoldDB" id="A0A6A5UIU7"/>
<dbReference type="EMBL" id="ML976768">
    <property type="protein sequence ID" value="KAF1965123.1"/>
    <property type="molecule type" value="Genomic_DNA"/>
</dbReference>
<accession>A0A6A5UIU7</accession>
<evidence type="ECO:0000313" key="1">
    <source>
        <dbReference type="EMBL" id="KAF1965123.1"/>
    </source>
</evidence>
<dbReference type="Proteomes" id="UP000800036">
    <property type="component" value="Unassembled WGS sequence"/>
</dbReference>
<gene>
    <name evidence="1" type="ORF">BU23DRAFT_561303</name>
</gene>
<dbReference type="OrthoDB" id="3786792at2759"/>
<protein>
    <submittedName>
        <fullName evidence="1">Uncharacterized protein</fullName>
    </submittedName>
</protein>
<organism evidence="1 2">
    <name type="scientific">Bimuria novae-zelandiae CBS 107.79</name>
    <dbReference type="NCBI Taxonomy" id="1447943"/>
    <lineage>
        <taxon>Eukaryota</taxon>
        <taxon>Fungi</taxon>
        <taxon>Dikarya</taxon>
        <taxon>Ascomycota</taxon>
        <taxon>Pezizomycotina</taxon>
        <taxon>Dothideomycetes</taxon>
        <taxon>Pleosporomycetidae</taxon>
        <taxon>Pleosporales</taxon>
        <taxon>Massarineae</taxon>
        <taxon>Didymosphaeriaceae</taxon>
        <taxon>Bimuria</taxon>
    </lineage>
</organism>
<reference evidence="1" key="1">
    <citation type="journal article" date="2020" name="Stud. Mycol.">
        <title>101 Dothideomycetes genomes: a test case for predicting lifestyles and emergence of pathogens.</title>
        <authorList>
            <person name="Haridas S."/>
            <person name="Albert R."/>
            <person name="Binder M."/>
            <person name="Bloem J."/>
            <person name="Labutti K."/>
            <person name="Salamov A."/>
            <person name="Andreopoulos B."/>
            <person name="Baker S."/>
            <person name="Barry K."/>
            <person name="Bills G."/>
            <person name="Bluhm B."/>
            <person name="Cannon C."/>
            <person name="Castanera R."/>
            <person name="Culley D."/>
            <person name="Daum C."/>
            <person name="Ezra D."/>
            <person name="Gonzalez J."/>
            <person name="Henrissat B."/>
            <person name="Kuo A."/>
            <person name="Liang C."/>
            <person name="Lipzen A."/>
            <person name="Lutzoni F."/>
            <person name="Magnuson J."/>
            <person name="Mondo S."/>
            <person name="Nolan M."/>
            <person name="Ohm R."/>
            <person name="Pangilinan J."/>
            <person name="Park H.-J."/>
            <person name="Ramirez L."/>
            <person name="Alfaro M."/>
            <person name="Sun H."/>
            <person name="Tritt A."/>
            <person name="Yoshinaga Y."/>
            <person name="Zwiers L.-H."/>
            <person name="Turgeon B."/>
            <person name="Goodwin S."/>
            <person name="Spatafora J."/>
            <person name="Crous P."/>
            <person name="Grigoriev I."/>
        </authorList>
    </citation>
    <scope>NUCLEOTIDE SEQUENCE</scope>
    <source>
        <strain evidence="1">CBS 107.79</strain>
    </source>
</reference>
<name>A0A6A5UIU7_9PLEO</name>
<sequence>MQRFSTLVCACNNGVLPITLNPLAKAQASIYGARPTLSYHLPLLSHHIPLQRAETTS</sequence>
<evidence type="ECO:0000313" key="2">
    <source>
        <dbReference type="Proteomes" id="UP000800036"/>
    </source>
</evidence>
<keyword evidence="2" id="KW-1185">Reference proteome</keyword>
<proteinExistence type="predicted"/>